<protein>
    <submittedName>
        <fullName evidence="3">Uncharacterized protein C14F5.02</fullName>
    </submittedName>
</protein>
<dbReference type="Pfam" id="PF12735">
    <property type="entry name" value="IgD3_Trs65"/>
    <property type="match status" value="1"/>
</dbReference>
<dbReference type="InterPro" id="IPR055420">
    <property type="entry name" value="IgD3_Trs65"/>
</dbReference>
<dbReference type="OrthoDB" id="5345392at2759"/>
<dbReference type="PANTHER" id="PTHR28159">
    <property type="entry name" value="TRAFFICKING PROTEIN PARTICLE COMPLEX II-SPECIFIC SUBUNIT 65"/>
    <property type="match status" value="1"/>
</dbReference>
<dbReference type="Proteomes" id="UP000189580">
    <property type="component" value="Chromosome a"/>
</dbReference>
<keyword evidence="4" id="KW-1185">Reference proteome</keyword>
<feature type="compositionally biased region" description="Low complexity" evidence="1">
    <location>
        <begin position="520"/>
        <end position="533"/>
    </location>
</feature>
<evidence type="ECO:0000256" key="1">
    <source>
        <dbReference type="SAM" id="MobiDB-lite"/>
    </source>
</evidence>
<dbReference type="EMBL" id="CP014501">
    <property type="protein sequence ID" value="ANB13390.1"/>
    <property type="molecule type" value="Genomic_DNA"/>
</dbReference>
<dbReference type="GeneID" id="30033509"/>
<organism evidence="3 4">
    <name type="scientific">Sugiyamaella lignohabitans</name>
    <dbReference type="NCBI Taxonomy" id="796027"/>
    <lineage>
        <taxon>Eukaryota</taxon>
        <taxon>Fungi</taxon>
        <taxon>Dikarya</taxon>
        <taxon>Ascomycota</taxon>
        <taxon>Saccharomycotina</taxon>
        <taxon>Dipodascomycetes</taxon>
        <taxon>Dipodascales</taxon>
        <taxon>Trichomonascaceae</taxon>
        <taxon>Sugiyamaella</taxon>
    </lineage>
</organism>
<dbReference type="RefSeq" id="XP_018735867.1">
    <property type="nucleotide sequence ID" value="XM_018878578.1"/>
</dbReference>
<reference evidence="3 4" key="1">
    <citation type="submission" date="2016-02" db="EMBL/GenBank/DDBJ databases">
        <title>Complete genome sequence and transcriptome regulation of the pentose utilising yeast Sugiyamaella lignohabitans.</title>
        <authorList>
            <person name="Bellasio M."/>
            <person name="Peymann A."/>
            <person name="Valli M."/>
            <person name="Sipitzky M."/>
            <person name="Graf A."/>
            <person name="Sauer M."/>
            <person name="Marx H."/>
            <person name="Mattanovich D."/>
        </authorList>
    </citation>
    <scope>NUCLEOTIDE SEQUENCE [LARGE SCALE GENOMIC DNA]</scope>
    <source>
        <strain evidence="3 4">CBS 10342</strain>
    </source>
</reference>
<feature type="region of interest" description="Disordered" evidence="1">
    <location>
        <begin position="33"/>
        <end position="75"/>
    </location>
</feature>
<feature type="compositionally biased region" description="Polar residues" evidence="1">
    <location>
        <begin position="500"/>
        <end position="509"/>
    </location>
</feature>
<feature type="region of interest" description="Disordered" evidence="1">
    <location>
        <begin position="500"/>
        <end position="533"/>
    </location>
</feature>
<dbReference type="AlphaFoldDB" id="A0A167DWW1"/>
<feature type="compositionally biased region" description="Polar residues" evidence="1">
    <location>
        <begin position="33"/>
        <end position="44"/>
    </location>
</feature>
<accession>A0A167DWW1</accession>
<dbReference type="KEGG" id="slb:AWJ20_1680"/>
<evidence type="ECO:0000259" key="2">
    <source>
        <dbReference type="Pfam" id="PF12735"/>
    </source>
</evidence>
<dbReference type="GO" id="GO:0005802">
    <property type="term" value="C:trans-Golgi network"/>
    <property type="evidence" value="ECO:0007669"/>
    <property type="project" value="TreeGrafter"/>
</dbReference>
<name>A0A167DWW1_9ASCO</name>
<dbReference type="GO" id="GO:0006891">
    <property type="term" value="P:intra-Golgi vesicle-mediated transport"/>
    <property type="evidence" value="ECO:0007669"/>
    <property type="project" value="InterPro"/>
</dbReference>
<dbReference type="GO" id="GO:1990071">
    <property type="term" value="C:TRAPPII protein complex"/>
    <property type="evidence" value="ECO:0007669"/>
    <property type="project" value="InterPro"/>
</dbReference>
<gene>
    <name evidence="3" type="ORF">AWJ20_1680</name>
</gene>
<dbReference type="InterPro" id="IPR024662">
    <property type="entry name" value="Trs65"/>
</dbReference>
<dbReference type="PANTHER" id="PTHR28159:SF1">
    <property type="entry name" value="TRAFFICKING PROTEIN PARTICLE COMPLEX II-SPECIFIC SUBUNIT 65"/>
    <property type="match status" value="1"/>
</dbReference>
<proteinExistence type="predicted"/>
<evidence type="ECO:0000313" key="3">
    <source>
        <dbReference type="EMBL" id="ANB13390.1"/>
    </source>
</evidence>
<evidence type="ECO:0000313" key="4">
    <source>
        <dbReference type="Proteomes" id="UP000189580"/>
    </source>
</evidence>
<feature type="domain" description="Trafficking protein particle complex II-specific subunit 65 IgD3" evidence="2">
    <location>
        <begin position="528"/>
        <end position="690"/>
    </location>
</feature>
<sequence>MTTNDESSVKTANQSQTKAVSYVLKVYVPGQAETANVDTVTARESSGKEPSDTETVGTKLDASNENGKTIEEDGDPENRIANKVENKVATKIEDKIEDKENDKLELSNRVTRSQVFYDEEIVAYFELTGEDVEVLVDTITIQVEVKVVGLAPSSQNQTRNLNHTPNSPYPQPRDRVHAIFSRTITKEHLVSSTANAAIWSLHIPVNHPRSRLLQPKLVIDSVAKLAAGHDLAFDTSKPTSEQMHGSDTEVSSVRNVAMKSKQFEDLLPIGKANLFEALSFGEPHSTDVVASSAAAGMVTTSTTSTIVQKPLPLTDTVVTPPVVNKVGSRRTSPISSPHLDTDNDVQLASSELVIPVYPALNLRLRCAILSGGGDSENLIASIEITCGETAKVDVLITSVGLELNDGTVYRLGPIQLPQWLRPGENLVLSYSIEGIYGTSGGRATPVTINIDCFPSINGIGKESNSLEPQPSSPHVKTKWDTTVNFENANNSLVPTAVQSPLINNTNSHDTVPIRRAGRPLNRTSSNLSLNSSNAAARTTRPLLTNLTLSFTGPSAVKVGETFEWKVFAVNRAPVTRNLTLFFQSRETPVSSDRMATISTPTSATSKNIQAFPVIDRSVLKRMVGSRTVQDKGIVCLVNDVRIGPLLPQACFEATITILALSPGIHTLGDSTLVDLSNGQGYDCGPLLEVVVSK</sequence>
<feature type="compositionally biased region" description="Polar residues" evidence="1">
    <location>
        <begin position="53"/>
        <end position="67"/>
    </location>
</feature>